<proteinExistence type="predicted"/>
<dbReference type="RefSeq" id="WP_042484985.1">
    <property type="nucleotide sequence ID" value="NZ_BBPI01000029.1"/>
</dbReference>
<dbReference type="eggNOG" id="ENOG5031B73">
    <property type="taxonomic scope" value="Bacteria"/>
</dbReference>
<feature type="transmembrane region" description="Helical" evidence="1">
    <location>
        <begin position="7"/>
        <end position="28"/>
    </location>
</feature>
<keyword evidence="3" id="KW-1185">Reference proteome</keyword>
<dbReference type="Proteomes" id="UP000032305">
    <property type="component" value="Unassembled WGS sequence"/>
</dbReference>
<evidence type="ECO:0000313" key="3">
    <source>
        <dbReference type="Proteomes" id="UP000032305"/>
    </source>
</evidence>
<keyword evidence="1" id="KW-0812">Transmembrane</keyword>
<reference evidence="2 3" key="1">
    <citation type="submission" date="2014-11" db="EMBL/GenBank/DDBJ databases">
        <title>Whole genome shotgun sequence of Sphingomonas parapaucimobilis NBRC 15100.</title>
        <authorList>
            <person name="Katano-Makiyama Y."/>
            <person name="Hosoyama A."/>
            <person name="Hashimoto M."/>
            <person name="Hosoyama Y."/>
            <person name="Noguchi M."/>
            <person name="Numata M."/>
            <person name="Tsuchikane K."/>
            <person name="Hirakata S."/>
            <person name="Uohara A."/>
            <person name="Shimodaira J."/>
            <person name="Ohji S."/>
            <person name="Ichikawa N."/>
            <person name="Kimura A."/>
            <person name="Yamazoe A."/>
            <person name="Fujita N."/>
        </authorList>
    </citation>
    <scope>NUCLEOTIDE SEQUENCE [LARGE SCALE GENOMIC DNA]</scope>
    <source>
        <strain evidence="2 3">NBRC 15100</strain>
    </source>
</reference>
<protein>
    <recommendedName>
        <fullName evidence="4">DUF2530 domain-containing protein</fullName>
    </recommendedName>
</protein>
<dbReference type="OrthoDB" id="7584508at2"/>
<keyword evidence="1" id="KW-0472">Membrane</keyword>
<gene>
    <name evidence="2" type="ORF">SP5_029_00030</name>
</gene>
<evidence type="ECO:0008006" key="4">
    <source>
        <dbReference type="Google" id="ProtNLM"/>
    </source>
</evidence>
<keyword evidence="1" id="KW-1133">Transmembrane helix</keyword>
<organism evidence="2 3">
    <name type="scientific">Sphingomonas parapaucimobilis NBRC 15100</name>
    <dbReference type="NCBI Taxonomy" id="1219049"/>
    <lineage>
        <taxon>Bacteria</taxon>
        <taxon>Pseudomonadati</taxon>
        <taxon>Pseudomonadota</taxon>
        <taxon>Alphaproteobacteria</taxon>
        <taxon>Sphingomonadales</taxon>
        <taxon>Sphingomonadaceae</taxon>
        <taxon>Sphingomonas</taxon>
    </lineage>
</organism>
<sequence length="70" mass="7784">MRVRTELFYIGLGLVAALVMTWAAAWAYPLARTEIWWCGTGAALATVAMGIGPLHRARIADRMARRHSEQ</sequence>
<evidence type="ECO:0000313" key="2">
    <source>
        <dbReference type="EMBL" id="GAM00301.1"/>
    </source>
</evidence>
<evidence type="ECO:0000256" key="1">
    <source>
        <dbReference type="SAM" id="Phobius"/>
    </source>
</evidence>
<name>A0A0A1W5B1_9SPHN</name>
<feature type="transmembrane region" description="Helical" evidence="1">
    <location>
        <begin position="34"/>
        <end position="55"/>
    </location>
</feature>
<dbReference type="AlphaFoldDB" id="A0A0A1W5B1"/>
<comment type="caution">
    <text evidence="2">The sequence shown here is derived from an EMBL/GenBank/DDBJ whole genome shotgun (WGS) entry which is preliminary data.</text>
</comment>
<accession>A0A0A1W5B1</accession>
<dbReference type="EMBL" id="BBPI01000029">
    <property type="protein sequence ID" value="GAM00301.1"/>
    <property type="molecule type" value="Genomic_DNA"/>
</dbReference>